<keyword evidence="2 6" id="KW-0812">Transmembrane</keyword>
<evidence type="ECO:0000256" key="4">
    <source>
        <dbReference type="ARBA" id="ARBA00022989"/>
    </source>
</evidence>
<feature type="transmembrane region" description="Helical" evidence="6">
    <location>
        <begin position="308"/>
        <end position="333"/>
    </location>
</feature>
<keyword evidence="3" id="KW-0201">Cytochrome c-type biogenesis</keyword>
<proteinExistence type="predicted"/>
<evidence type="ECO:0000256" key="2">
    <source>
        <dbReference type="ARBA" id="ARBA00022692"/>
    </source>
</evidence>
<dbReference type="Gene3D" id="2.60.40.1250">
    <property type="entry name" value="Thiol:disulfide interchange protein DsbD, N-terminal domain"/>
    <property type="match status" value="1"/>
</dbReference>
<feature type="domain" description="Cytochrome C biogenesis protein transmembrane" evidence="8">
    <location>
        <begin position="187"/>
        <end position="395"/>
    </location>
</feature>
<feature type="transmembrane region" description="Helical" evidence="6">
    <location>
        <begin position="382"/>
        <end position="398"/>
    </location>
</feature>
<evidence type="ECO:0000259" key="8">
    <source>
        <dbReference type="Pfam" id="PF02683"/>
    </source>
</evidence>
<dbReference type="Gene3D" id="3.40.30.10">
    <property type="entry name" value="Glutaredoxin"/>
    <property type="match status" value="1"/>
</dbReference>
<dbReference type="Pfam" id="PF13899">
    <property type="entry name" value="Thioredoxin_7"/>
    <property type="match status" value="1"/>
</dbReference>
<comment type="subcellular location">
    <subcellularLocation>
        <location evidence="1">Membrane</location>
        <topology evidence="1">Multi-pass membrane protein</topology>
    </subcellularLocation>
</comment>
<dbReference type="CDD" id="cd02953">
    <property type="entry name" value="DsbDgamma"/>
    <property type="match status" value="1"/>
</dbReference>
<dbReference type="RefSeq" id="WP_279250972.1">
    <property type="nucleotide sequence ID" value="NZ_SHNO01000003.1"/>
</dbReference>
<evidence type="ECO:0000313" key="10">
    <source>
        <dbReference type="EMBL" id="MCX2979182.1"/>
    </source>
</evidence>
<evidence type="ECO:0000259" key="9">
    <source>
        <dbReference type="Pfam" id="PF11412"/>
    </source>
</evidence>
<gene>
    <name evidence="10" type="ORF">EYC82_17725</name>
</gene>
<feature type="domain" description="Thiol:disulfide interchange protein DsbD N-terminal" evidence="9">
    <location>
        <begin position="34"/>
        <end position="147"/>
    </location>
</feature>
<dbReference type="PANTHER" id="PTHR32234">
    <property type="entry name" value="THIOL:DISULFIDE INTERCHANGE PROTEIN DSBD"/>
    <property type="match status" value="1"/>
</dbReference>
<dbReference type="InterPro" id="IPR035671">
    <property type="entry name" value="DsbD_gamma"/>
</dbReference>
<feature type="transmembrane region" description="Helical" evidence="6">
    <location>
        <begin position="404"/>
        <end position="424"/>
    </location>
</feature>
<name>A0ABT3TA70_9GAMM</name>
<dbReference type="InterPro" id="IPR036249">
    <property type="entry name" value="Thioredoxin-like_sf"/>
</dbReference>
<sequence>MRLILAGLLLASTVCFAQAVDSSSQDPFKGPATSEFLPVAEAYGLEVEVISERQLRLFWRIAPDYYLYQHRFDFTLQDEQGDIGVEAQLPAAITHTDDFFGEVQIYYHGVDMTLDLSRDAGRATLTATSQGCADAGLCYPPYTLHFDLNFETGAVTPVIPAPRPDAPQPRDTPNTSPASTGATLAYMLILAFVGGSILNLMPCVFPVLSLKVLSFARNTDHDRHLHSWVYTAGVISSFVAVAALLIVLQQAGQAIGWGFQLQSPGFVIALAYLFIAMGLSLTGMVELGSNLMNTGSGLADQSGLGGSFFTGVLAVVVASPCTAPFMGTALGFAVSQPPLIGLTVFAALGAGMAAPLLVFSYSGAARAIMPKPGPWMETLKQFLSFPLYATAIWLLWVAGRQTGVNTMAAALLGALLLALGLWLWRVNWWRRSLALACLAGAIALASMRGLDGADTGSTALSADYLPWSGSEVAALRQSGRPVFVDVTADWCITCKANETTVLFTDDITTAFAEHGVVYMIADWTNEDPKIAELLKKHQRNGIPLYLMYPADPTAAPLILPQLLTKRMVIDALEEVSVKSSPIVAIYD</sequence>
<dbReference type="Proteomes" id="UP001143304">
    <property type="component" value="Unassembled WGS sequence"/>
</dbReference>
<organism evidence="10 11">
    <name type="scientific">Candidatus Marimicrobium litorale</name>
    <dbReference type="NCBI Taxonomy" id="2518991"/>
    <lineage>
        <taxon>Bacteria</taxon>
        <taxon>Pseudomonadati</taxon>
        <taxon>Pseudomonadota</taxon>
        <taxon>Gammaproteobacteria</taxon>
        <taxon>Cellvibrionales</taxon>
        <taxon>Halieaceae</taxon>
        <taxon>Marimicrobium</taxon>
    </lineage>
</organism>
<dbReference type="EMBL" id="SHNO01000003">
    <property type="protein sequence ID" value="MCX2979182.1"/>
    <property type="molecule type" value="Genomic_DNA"/>
</dbReference>
<dbReference type="SUPFAM" id="SSF74863">
    <property type="entry name" value="Thiol:disulfide interchange protein DsbD, N-terminal domain (DsbD-alpha)"/>
    <property type="match status" value="1"/>
</dbReference>
<feature type="transmembrane region" description="Helical" evidence="6">
    <location>
        <begin position="268"/>
        <end position="287"/>
    </location>
</feature>
<feature type="chain" id="PRO_5045642746" evidence="7">
    <location>
        <begin position="18"/>
        <end position="587"/>
    </location>
</feature>
<evidence type="ECO:0000256" key="1">
    <source>
        <dbReference type="ARBA" id="ARBA00004141"/>
    </source>
</evidence>
<keyword evidence="11" id="KW-1185">Reference proteome</keyword>
<dbReference type="InterPro" id="IPR003834">
    <property type="entry name" value="Cyt_c_assmbl_TM_dom"/>
</dbReference>
<dbReference type="InterPro" id="IPR028250">
    <property type="entry name" value="DsbDN"/>
</dbReference>
<accession>A0ABT3TA70</accession>
<protein>
    <submittedName>
        <fullName evidence="10">Protein-disulfide reductase DsbD</fullName>
    </submittedName>
</protein>
<reference evidence="10" key="1">
    <citation type="submission" date="2019-02" db="EMBL/GenBank/DDBJ databases">
        <authorList>
            <person name="Li S.-H."/>
        </authorList>
    </citation>
    <scope>NUCLEOTIDE SEQUENCE</scope>
    <source>
        <strain evidence="10">IMCC11814</strain>
    </source>
</reference>
<evidence type="ECO:0000256" key="6">
    <source>
        <dbReference type="SAM" id="Phobius"/>
    </source>
</evidence>
<keyword evidence="4 6" id="KW-1133">Transmembrane helix</keyword>
<feature type="transmembrane region" description="Helical" evidence="6">
    <location>
        <begin position="184"/>
        <end position="208"/>
    </location>
</feature>
<dbReference type="InterPro" id="IPR036929">
    <property type="entry name" value="DsbDN_sf"/>
</dbReference>
<evidence type="ECO:0000313" key="11">
    <source>
        <dbReference type="Proteomes" id="UP001143304"/>
    </source>
</evidence>
<comment type="caution">
    <text evidence="10">The sequence shown here is derived from an EMBL/GenBank/DDBJ whole genome shotgun (WGS) entry which is preliminary data.</text>
</comment>
<keyword evidence="5 6" id="KW-0472">Membrane</keyword>
<feature type="transmembrane region" description="Helical" evidence="6">
    <location>
        <begin position="339"/>
        <end position="361"/>
    </location>
</feature>
<dbReference type="PANTHER" id="PTHR32234:SF3">
    <property type="entry name" value="SUPPRESSION OF COPPER SENSITIVITY PROTEIN"/>
    <property type="match status" value="1"/>
</dbReference>
<dbReference type="Pfam" id="PF02683">
    <property type="entry name" value="DsbD_TM"/>
    <property type="match status" value="1"/>
</dbReference>
<feature type="transmembrane region" description="Helical" evidence="6">
    <location>
        <begin position="228"/>
        <end position="248"/>
    </location>
</feature>
<feature type="signal peptide" evidence="7">
    <location>
        <begin position="1"/>
        <end position="17"/>
    </location>
</feature>
<evidence type="ECO:0000256" key="3">
    <source>
        <dbReference type="ARBA" id="ARBA00022748"/>
    </source>
</evidence>
<dbReference type="Pfam" id="PF11412">
    <property type="entry name" value="DsbD_N"/>
    <property type="match status" value="1"/>
</dbReference>
<evidence type="ECO:0000256" key="5">
    <source>
        <dbReference type="ARBA" id="ARBA00023136"/>
    </source>
</evidence>
<dbReference type="SUPFAM" id="SSF52833">
    <property type="entry name" value="Thioredoxin-like"/>
    <property type="match status" value="1"/>
</dbReference>
<evidence type="ECO:0000256" key="7">
    <source>
        <dbReference type="SAM" id="SignalP"/>
    </source>
</evidence>
<keyword evidence="7" id="KW-0732">Signal</keyword>